<comment type="caution">
    <text evidence="2">The sequence shown here is derived from an EMBL/GenBank/DDBJ whole genome shotgun (WGS) entry which is preliminary data.</text>
</comment>
<keyword evidence="1" id="KW-1133">Transmembrane helix</keyword>
<feature type="transmembrane region" description="Helical" evidence="1">
    <location>
        <begin position="249"/>
        <end position="268"/>
    </location>
</feature>
<dbReference type="AlphaFoldDB" id="A0A154IFZ6"/>
<feature type="transmembrane region" description="Helical" evidence="1">
    <location>
        <begin position="215"/>
        <end position="237"/>
    </location>
</feature>
<feature type="transmembrane region" description="Helical" evidence="1">
    <location>
        <begin position="184"/>
        <end position="203"/>
    </location>
</feature>
<proteinExistence type="predicted"/>
<keyword evidence="1" id="KW-0812">Transmembrane</keyword>
<evidence type="ECO:0008006" key="3">
    <source>
        <dbReference type="Google" id="ProtNLM"/>
    </source>
</evidence>
<feature type="transmembrane region" description="Helical" evidence="1">
    <location>
        <begin position="30"/>
        <end position="49"/>
    </location>
</feature>
<feature type="transmembrane region" description="Helical" evidence="1">
    <location>
        <begin position="158"/>
        <end position="177"/>
    </location>
</feature>
<feature type="transmembrane region" description="Helical" evidence="1">
    <location>
        <begin position="115"/>
        <end position="138"/>
    </location>
</feature>
<gene>
    <name evidence="2" type="ORF">A4A59_22245</name>
</gene>
<feature type="transmembrane region" description="Helical" evidence="1">
    <location>
        <begin position="69"/>
        <end position="95"/>
    </location>
</feature>
<accession>A0A154IFZ6</accession>
<organism evidence="2">
    <name type="scientific">Rhizobium leguminosarum</name>
    <dbReference type="NCBI Taxonomy" id="384"/>
    <lineage>
        <taxon>Bacteria</taxon>
        <taxon>Pseudomonadati</taxon>
        <taxon>Pseudomonadota</taxon>
        <taxon>Alphaproteobacteria</taxon>
        <taxon>Hyphomicrobiales</taxon>
        <taxon>Rhizobiaceae</taxon>
        <taxon>Rhizobium/Agrobacterium group</taxon>
        <taxon>Rhizobium</taxon>
    </lineage>
</organism>
<evidence type="ECO:0000256" key="1">
    <source>
        <dbReference type="SAM" id="Phobius"/>
    </source>
</evidence>
<protein>
    <recommendedName>
        <fullName evidence="3">Transmembrane protein</fullName>
    </recommendedName>
</protein>
<keyword evidence="1" id="KW-0472">Membrane</keyword>
<dbReference type="RefSeq" id="WP_062942926.1">
    <property type="nucleotide sequence ID" value="NZ_CP171845.1"/>
</dbReference>
<name>A0A154IFZ6_RHILE</name>
<sequence>MAGDDDRLRIMHGGPFYELMTRLGMRKRGWRAFVFAGLCWTIPVLLLLATRGGHGAGLFLHDWGAWAKFLIAPVLLTLAEKPIGFALDECVSILFRIPLVSSQSMPDTRKALRDAGARTTAGFPELVCLGLALAATIFNASTFLGGSAPPWAVGDGSVSMTGFWCLAVGNTVYWFLVTRLVWKHVIWCLFLSSVASCHLRLVVTHPDGHGGLGFLSYYPAGYGLFTLAVSSVFAAGVGHVMQRETVTPGLFTAVCGAWLVVVAIYYAVPLVGVVMQVSRLKRKTILLSLAKVTDFERWSERATLGDNVVGDESEPEVAEFRDVKPVYLASLKTSVMLINKGNVLPVLVPALLPMLVVGASYLPYSQLGPIVKRLLLL</sequence>
<reference evidence="2" key="1">
    <citation type="submission" date="2016-03" db="EMBL/GenBank/DDBJ databases">
        <title>Microsymbionts genomes from the relict species Vavilovia formosa.</title>
        <authorList>
            <person name="Chirak E."/>
            <person name="Kimeklis A."/>
            <person name="Kopat V."/>
            <person name="Andronov E."/>
        </authorList>
    </citation>
    <scope>NUCLEOTIDE SEQUENCE [LARGE SCALE GENOMIC DNA]</scope>
    <source>
        <strain evidence="2">Vaf12</strain>
    </source>
</reference>
<evidence type="ECO:0000313" key="2">
    <source>
        <dbReference type="EMBL" id="KZA99486.1"/>
    </source>
</evidence>
<dbReference type="EMBL" id="LVYU01000102">
    <property type="protein sequence ID" value="KZA99486.1"/>
    <property type="molecule type" value="Genomic_DNA"/>
</dbReference>
<feature type="transmembrane region" description="Helical" evidence="1">
    <location>
        <begin position="343"/>
        <end position="364"/>
    </location>
</feature>